<dbReference type="InParanoid" id="A0A3P7F457"/>
<evidence type="ECO:0000313" key="2">
    <source>
        <dbReference type="Proteomes" id="UP000270924"/>
    </source>
</evidence>
<dbReference type="EMBL" id="UYWW01013383">
    <property type="protein sequence ID" value="VDM23419.1"/>
    <property type="molecule type" value="Genomic_DNA"/>
</dbReference>
<organism evidence="1 2">
    <name type="scientific">Wuchereria bancrofti</name>
    <dbReference type="NCBI Taxonomy" id="6293"/>
    <lineage>
        <taxon>Eukaryota</taxon>
        <taxon>Metazoa</taxon>
        <taxon>Ecdysozoa</taxon>
        <taxon>Nematoda</taxon>
        <taxon>Chromadorea</taxon>
        <taxon>Rhabditida</taxon>
        <taxon>Spirurina</taxon>
        <taxon>Spiruromorpha</taxon>
        <taxon>Filarioidea</taxon>
        <taxon>Onchocercidae</taxon>
        <taxon>Wuchereria</taxon>
    </lineage>
</organism>
<gene>
    <name evidence="1" type="ORF">WBA_LOCUS12981</name>
</gene>
<reference evidence="1 2" key="1">
    <citation type="submission" date="2018-11" db="EMBL/GenBank/DDBJ databases">
        <authorList>
            <consortium name="Pathogen Informatics"/>
        </authorList>
    </citation>
    <scope>NUCLEOTIDE SEQUENCE [LARGE SCALE GENOMIC DNA]</scope>
</reference>
<proteinExistence type="predicted"/>
<dbReference type="AlphaFoldDB" id="A0A3P7F457"/>
<protein>
    <submittedName>
        <fullName evidence="1">Uncharacterized protein</fullName>
    </submittedName>
</protein>
<sequence length="137" mass="16454">MLLFFIFTKNSLTDKDGFWMHLDCEIAFFVLFHSLSLKFIVSFKTQNTVVHSERIFSYEAWMVKRFVRGKRSINRFALFSIMRRNINILNVQKPKRTRYWSLMQSEASESIFNRLARCRHIFAMPFILLSCNCFVQC</sequence>
<name>A0A3P7F457_WUCBA</name>
<dbReference type="Proteomes" id="UP000270924">
    <property type="component" value="Unassembled WGS sequence"/>
</dbReference>
<accession>A0A3P7F457</accession>
<keyword evidence="2" id="KW-1185">Reference proteome</keyword>
<evidence type="ECO:0000313" key="1">
    <source>
        <dbReference type="EMBL" id="VDM23419.1"/>
    </source>
</evidence>